<name>U4L6H9_PYROM</name>
<proteinExistence type="predicted"/>
<keyword evidence="2" id="KW-1185">Reference proteome</keyword>
<dbReference type="Proteomes" id="UP000018144">
    <property type="component" value="Unassembled WGS sequence"/>
</dbReference>
<evidence type="ECO:0000313" key="1">
    <source>
        <dbReference type="EMBL" id="CCX12080.1"/>
    </source>
</evidence>
<sequence>MRDCMMVLGFGVGTTVLQPRVVCLAGILERRNNRSMGICLWSLGFWLDEVR</sequence>
<gene>
    <name evidence="1" type="ORF">PCON_11674</name>
</gene>
<dbReference type="EMBL" id="HF935675">
    <property type="protein sequence ID" value="CCX12080.1"/>
    <property type="molecule type" value="Genomic_DNA"/>
</dbReference>
<evidence type="ECO:0000313" key="2">
    <source>
        <dbReference type="Proteomes" id="UP000018144"/>
    </source>
</evidence>
<protein>
    <submittedName>
        <fullName evidence="1">Uncharacterized protein</fullName>
    </submittedName>
</protein>
<organism evidence="1 2">
    <name type="scientific">Pyronema omphalodes (strain CBS 100304)</name>
    <name type="common">Pyronema confluens</name>
    <dbReference type="NCBI Taxonomy" id="1076935"/>
    <lineage>
        <taxon>Eukaryota</taxon>
        <taxon>Fungi</taxon>
        <taxon>Dikarya</taxon>
        <taxon>Ascomycota</taxon>
        <taxon>Pezizomycotina</taxon>
        <taxon>Pezizomycetes</taxon>
        <taxon>Pezizales</taxon>
        <taxon>Pyronemataceae</taxon>
        <taxon>Pyronema</taxon>
    </lineage>
</organism>
<dbReference type="AlphaFoldDB" id="U4L6H9"/>
<reference evidence="1 2" key="1">
    <citation type="journal article" date="2013" name="PLoS Genet.">
        <title>The genome and development-dependent transcriptomes of Pyronema confluens: a window into fungal evolution.</title>
        <authorList>
            <person name="Traeger S."/>
            <person name="Altegoer F."/>
            <person name="Freitag M."/>
            <person name="Gabaldon T."/>
            <person name="Kempken F."/>
            <person name="Kumar A."/>
            <person name="Marcet-Houben M."/>
            <person name="Poggeler S."/>
            <person name="Stajich J.E."/>
            <person name="Nowrousian M."/>
        </authorList>
    </citation>
    <scope>NUCLEOTIDE SEQUENCE [LARGE SCALE GENOMIC DNA]</scope>
    <source>
        <strain evidence="2">CBS 100304</strain>
        <tissue evidence="1">Vegetative mycelium</tissue>
    </source>
</reference>
<accession>U4L6H9</accession>